<dbReference type="Pfam" id="PF13624">
    <property type="entry name" value="SurA_N_3"/>
    <property type="match status" value="1"/>
</dbReference>
<dbReference type="PANTHER" id="PTHR47637">
    <property type="entry name" value="CHAPERONE SURA"/>
    <property type="match status" value="1"/>
</dbReference>
<keyword evidence="2" id="KW-0697">Rotamase</keyword>
<proteinExistence type="predicted"/>
<dbReference type="SUPFAM" id="SSF109998">
    <property type="entry name" value="Triger factor/SurA peptide-binding domain-like"/>
    <property type="match status" value="1"/>
</dbReference>
<evidence type="ECO:0000313" key="5">
    <source>
        <dbReference type="EMBL" id="HHI98219.1"/>
    </source>
</evidence>
<name>A0A7V5U3I6_9BACT</name>
<gene>
    <name evidence="5" type="ORF">ENJ96_10300</name>
</gene>
<keyword evidence="2" id="KW-0413">Isomerase</keyword>
<reference evidence="5" key="1">
    <citation type="journal article" date="2020" name="mSystems">
        <title>Genome- and Community-Level Interaction Insights into Carbon Utilization and Element Cycling Functions of Hydrothermarchaeota in Hydrothermal Sediment.</title>
        <authorList>
            <person name="Zhou Z."/>
            <person name="Liu Y."/>
            <person name="Xu W."/>
            <person name="Pan J."/>
            <person name="Luo Z.H."/>
            <person name="Li M."/>
        </authorList>
    </citation>
    <scope>NUCLEOTIDE SEQUENCE [LARGE SCALE GENOMIC DNA]</scope>
    <source>
        <strain evidence="5">HyVt-533</strain>
    </source>
</reference>
<dbReference type="PANTHER" id="PTHR47637:SF1">
    <property type="entry name" value="CHAPERONE SURA"/>
    <property type="match status" value="1"/>
</dbReference>
<dbReference type="EMBL" id="DROK01000301">
    <property type="protein sequence ID" value="HHI98219.1"/>
    <property type="molecule type" value="Genomic_DNA"/>
</dbReference>
<organism evidence="5">
    <name type="scientific">Thermodesulfatator atlanticus</name>
    <dbReference type="NCBI Taxonomy" id="501497"/>
    <lineage>
        <taxon>Bacteria</taxon>
        <taxon>Pseudomonadati</taxon>
        <taxon>Thermodesulfobacteriota</taxon>
        <taxon>Thermodesulfobacteria</taxon>
        <taxon>Thermodesulfobacteriales</taxon>
        <taxon>Thermodesulfatatoraceae</taxon>
        <taxon>Thermodesulfatator</taxon>
    </lineage>
</organism>
<protein>
    <recommendedName>
        <fullName evidence="4">PpiC domain-containing protein</fullName>
    </recommendedName>
</protein>
<feature type="chain" id="PRO_5031142789" description="PpiC domain-containing protein" evidence="3">
    <location>
        <begin position="23"/>
        <end position="310"/>
    </location>
</feature>
<feature type="domain" description="PpiC" evidence="4">
    <location>
        <begin position="161"/>
        <end position="264"/>
    </location>
</feature>
<dbReference type="Gene3D" id="3.10.50.40">
    <property type="match status" value="1"/>
</dbReference>
<dbReference type="GO" id="GO:0003755">
    <property type="term" value="F:peptidyl-prolyl cis-trans isomerase activity"/>
    <property type="evidence" value="ECO:0007669"/>
    <property type="project" value="UniProtKB-KW"/>
</dbReference>
<evidence type="ECO:0000256" key="2">
    <source>
        <dbReference type="PROSITE-ProRule" id="PRU00278"/>
    </source>
</evidence>
<feature type="signal peptide" evidence="3">
    <location>
        <begin position="1"/>
        <end position="22"/>
    </location>
</feature>
<dbReference type="Proteomes" id="UP000886101">
    <property type="component" value="Unassembled WGS sequence"/>
</dbReference>
<dbReference type="PROSITE" id="PS50198">
    <property type="entry name" value="PPIC_PPIASE_2"/>
    <property type="match status" value="1"/>
</dbReference>
<evidence type="ECO:0000256" key="3">
    <source>
        <dbReference type="SAM" id="SignalP"/>
    </source>
</evidence>
<dbReference type="InterPro" id="IPR046357">
    <property type="entry name" value="PPIase_dom_sf"/>
</dbReference>
<keyword evidence="1 3" id="KW-0732">Signal</keyword>
<accession>A0A7V5U3I6</accession>
<comment type="caution">
    <text evidence="5">The sequence shown here is derived from an EMBL/GenBank/DDBJ whole genome shotgun (WGS) entry which is preliminary data.</text>
</comment>
<sequence>MKKLFFLGLAFLLFFLSSLAQAVVVDRIVAVVNDEVITLSELDEAAAPLYRKYLPRAKDPVERENLIRQIRRRVLQQMIDEKLLAQEAKRLEIKVSDQEIDSFIQRLKEQNHLSDEKFREFLAAQGLSYEDYRKQVAEQIKRIKLIQGHIRERIVVTPEEIKDYYRKHYLKGNNTVYELAAIIITGPEAEQKAKAAYEELKKGVPFKEVAAKYSSLKGSGEGLGRFKPEELAPQVREVVAKLQPGQYSKPVKVGESWQIFKLVALKTEGAVPLAEVRPEIENKLRQEKIDQLLQKWLKELKQKAYIRVLL</sequence>
<dbReference type="SUPFAM" id="SSF54534">
    <property type="entry name" value="FKBP-like"/>
    <property type="match status" value="1"/>
</dbReference>
<dbReference type="Pfam" id="PF13145">
    <property type="entry name" value="Rotamase_2"/>
    <property type="match status" value="1"/>
</dbReference>
<evidence type="ECO:0000256" key="1">
    <source>
        <dbReference type="ARBA" id="ARBA00022729"/>
    </source>
</evidence>
<dbReference type="InterPro" id="IPR027304">
    <property type="entry name" value="Trigger_fact/SurA_dom_sf"/>
</dbReference>
<dbReference type="InterPro" id="IPR050280">
    <property type="entry name" value="OMP_Chaperone_SurA"/>
</dbReference>
<evidence type="ECO:0000259" key="4">
    <source>
        <dbReference type="PROSITE" id="PS50198"/>
    </source>
</evidence>
<dbReference type="InterPro" id="IPR000297">
    <property type="entry name" value="PPIase_PpiC"/>
</dbReference>
<dbReference type="Gene3D" id="1.10.4030.10">
    <property type="entry name" value="Porin chaperone SurA, peptide-binding domain"/>
    <property type="match status" value="1"/>
</dbReference>
<dbReference type="AlphaFoldDB" id="A0A7V5U3I6"/>